<dbReference type="Gene3D" id="3.40.50.1460">
    <property type="match status" value="1"/>
</dbReference>
<keyword evidence="5" id="KW-1185">Reference proteome</keyword>
<protein>
    <recommendedName>
        <fullName evidence="3">Peptidase C14 caspase domain-containing protein</fullName>
    </recommendedName>
</protein>
<keyword evidence="1" id="KW-0853">WD repeat</keyword>
<dbReference type="InterPro" id="IPR011600">
    <property type="entry name" value="Pept_C14_caspase"/>
</dbReference>
<feature type="region of interest" description="Disordered" evidence="2">
    <location>
        <begin position="924"/>
        <end position="951"/>
    </location>
</feature>
<evidence type="ECO:0000313" key="5">
    <source>
        <dbReference type="Proteomes" id="UP000321039"/>
    </source>
</evidence>
<dbReference type="PANTHER" id="PTHR19879:SF9">
    <property type="entry name" value="TRANSCRIPTION INITIATION FACTOR TFIID SUBUNIT 5"/>
    <property type="match status" value="1"/>
</dbReference>
<feature type="domain" description="Peptidase C14 caspase" evidence="3">
    <location>
        <begin position="712"/>
        <end position="936"/>
    </location>
</feature>
<dbReference type="EMBL" id="VRZA01000001">
    <property type="protein sequence ID" value="TXS96604.1"/>
    <property type="molecule type" value="Genomic_DNA"/>
</dbReference>
<dbReference type="Proteomes" id="UP000321039">
    <property type="component" value="Unassembled WGS sequence"/>
</dbReference>
<reference evidence="4 5" key="1">
    <citation type="submission" date="2019-08" db="EMBL/GenBank/DDBJ databases">
        <title>Parahaliea maris sp. nov., isolated from the surface seawater.</title>
        <authorList>
            <person name="Liu Y."/>
        </authorList>
    </citation>
    <scope>NUCLEOTIDE SEQUENCE [LARGE SCALE GENOMIC DNA]</scope>
    <source>
        <strain evidence="4 5">HSLHS9</strain>
    </source>
</reference>
<comment type="caution">
    <text evidence="4">The sequence shown here is derived from an EMBL/GenBank/DDBJ whole genome shotgun (WGS) entry which is preliminary data.</text>
</comment>
<accession>A0A5C9A966</accession>
<dbReference type="InterPro" id="IPR001680">
    <property type="entry name" value="WD40_rpt"/>
</dbReference>
<dbReference type="SUPFAM" id="SSF50978">
    <property type="entry name" value="WD40 repeat-like"/>
    <property type="match status" value="1"/>
</dbReference>
<name>A0A5C9A966_9GAMM</name>
<dbReference type="GO" id="GO:0006508">
    <property type="term" value="P:proteolysis"/>
    <property type="evidence" value="ECO:0007669"/>
    <property type="project" value="InterPro"/>
</dbReference>
<dbReference type="SMART" id="SM00320">
    <property type="entry name" value="WD40"/>
    <property type="match status" value="4"/>
</dbReference>
<dbReference type="PANTHER" id="PTHR19879">
    <property type="entry name" value="TRANSCRIPTION INITIATION FACTOR TFIID"/>
    <property type="match status" value="1"/>
</dbReference>
<dbReference type="Pfam" id="PF00656">
    <property type="entry name" value="Peptidase_C14"/>
    <property type="match status" value="1"/>
</dbReference>
<dbReference type="PROSITE" id="PS50294">
    <property type="entry name" value="WD_REPEATS_REGION"/>
    <property type="match status" value="1"/>
</dbReference>
<dbReference type="InterPro" id="IPR036322">
    <property type="entry name" value="WD40_repeat_dom_sf"/>
</dbReference>
<proteinExistence type="predicted"/>
<dbReference type="Gene3D" id="2.130.10.10">
    <property type="entry name" value="YVTN repeat-like/Quinoprotein amine dehydrogenase"/>
    <property type="match status" value="1"/>
</dbReference>
<gene>
    <name evidence="4" type="ORF">FV139_03760</name>
</gene>
<dbReference type="PROSITE" id="PS50082">
    <property type="entry name" value="WD_REPEATS_2"/>
    <property type="match status" value="1"/>
</dbReference>
<evidence type="ECO:0000313" key="4">
    <source>
        <dbReference type="EMBL" id="TXS96604.1"/>
    </source>
</evidence>
<dbReference type="Pfam" id="PF00400">
    <property type="entry name" value="WD40"/>
    <property type="match status" value="1"/>
</dbReference>
<evidence type="ECO:0000256" key="1">
    <source>
        <dbReference type="PROSITE-ProRule" id="PRU00221"/>
    </source>
</evidence>
<feature type="repeat" description="WD" evidence="1">
    <location>
        <begin position="38"/>
        <end position="79"/>
    </location>
</feature>
<organism evidence="4 5">
    <name type="scientific">Parahaliea maris</name>
    <dbReference type="NCBI Taxonomy" id="2716870"/>
    <lineage>
        <taxon>Bacteria</taxon>
        <taxon>Pseudomonadati</taxon>
        <taxon>Pseudomonadota</taxon>
        <taxon>Gammaproteobacteria</taxon>
        <taxon>Cellvibrionales</taxon>
        <taxon>Halieaceae</taxon>
        <taxon>Parahaliea</taxon>
    </lineage>
</organism>
<evidence type="ECO:0000256" key="2">
    <source>
        <dbReference type="SAM" id="MobiDB-lite"/>
    </source>
</evidence>
<dbReference type="SUPFAM" id="SSF82171">
    <property type="entry name" value="DPP6 N-terminal domain-like"/>
    <property type="match status" value="1"/>
</dbReference>
<feature type="compositionally biased region" description="Basic and acidic residues" evidence="2">
    <location>
        <begin position="942"/>
        <end position="951"/>
    </location>
</feature>
<sequence length="951" mass="102764">MCRVLSRFWISGLVLWGLLASPGFAALPLGTPISRVETGAHSGIIREFALDESRDIVITASDDKTLRVWDASDGALYRTYRIPVAQGHVGQLYSVDLEPRSGTIAVAGWTPNSSPTGIAIYFLDLDTGAITRVLDGLPDIVSTLRFAPGGESLCVAFASGKPGIACYAFPSLQLVYSDYEYQAMVRRLQWLSSGELIAVAADGLVRRYDADGRVANTRRIDAGTPASAAISPDQKWLAVGLLDRAEVLVLDAVSLEPAQRFVASDGQQRNLPAVAWRQDSGVIVAAGDHAGRRSIIYRFALDSEQTESTDLPSKLRVTWMAVREDNSLLVATETPALIALDPGGNTLFNVGAEVTDFSNPDSQLLVSADGAVARLPGIGGLAVSLRSQSPASEADALSATFEASQNHPALRLEQWRDSTRPQLNGRPLDTPPTELIRSLDVADDGSSFVLGGEWSVTRYTAKGAVMWRRELPSIAWQVNIAPQQNMVVAALSDGTLRWYDYATGSDVVAAYRHPGSGEWVLWLPSGHYVSSPYGDRYIGWHVNDSLTSVRFSRAVQFERVLYRPDILRWALSEALRGRPLPDNASGPDLHQLSSPRVSLAAPPWETRNVAQSDYLLSFSLESAGAALEEVNIFVNDIPVVPFADRAALVGQSEAKVRIPLLARDSRIRVEASTGDAMGIANTRVTLGGGVVAAEGSERNLLLISIGASAFVNYPDTMQLRFSANDALAIEQLFGNELSSFYDNIQALALTDLSWQMPDKRNIEQALKLLEESGPDDTVVLFLASHGLSNDRGDYFFVPRDATLEDLDRVYDAPASVTSMIPWTTFLESMRKASGRRYMIVDTCHAEQIGGGLDLMPLAKRSAASSFALLAAAGDGEESQEMPSVGHGAFTFGFLQGIRGALAGSEAVTMEKVFENAAAFVAGQRPDLAKPQTPRFTAPPSLREYDWGRPGG</sequence>
<dbReference type="AlphaFoldDB" id="A0A5C9A966"/>
<dbReference type="InterPro" id="IPR015943">
    <property type="entry name" value="WD40/YVTN_repeat-like_dom_sf"/>
</dbReference>
<evidence type="ECO:0000259" key="3">
    <source>
        <dbReference type="Pfam" id="PF00656"/>
    </source>
</evidence>
<dbReference type="GO" id="GO:0004197">
    <property type="term" value="F:cysteine-type endopeptidase activity"/>
    <property type="evidence" value="ECO:0007669"/>
    <property type="project" value="InterPro"/>
</dbReference>